<dbReference type="EMBL" id="BJYZ01000060">
    <property type="protein sequence ID" value="GEO43057.1"/>
    <property type="molecule type" value="Genomic_DNA"/>
</dbReference>
<dbReference type="OrthoDB" id="9783590at2"/>
<dbReference type="Proteomes" id="UP000321523">
    <property type="component" value="Unassembled WGS sequence"/>
</dbReference>
<reference evidence="5 6" key="1">
    <citation type="submission" date="2019-07" db="EMBL/GenBank/DDBJ databases">
        <title>Whole genome shotgun sequence of Skermanella aerolata NBRC 106429.</title>
        <authorList>
            <person name="Hosoyama A."/>
            <person name="Uohara A."/>
            <person name="Ohji S."/>
            <person name="Ichikawa N."/>
        </authorList>
    </citation>
    <scope>NUCLEOTIDE SEQUENCE [LARGE SCALE GENOMIC DNA]</scope>
    <source>
        <strain evidence="5 6">NBRC 106429</strain>
    </source>
</reference>
<dbReference type="PIRSF" id="PIRSF036990">
    <property type="entry name" value="UCP036990_CBS_BON"/>
    <property type="match status" value="1"/>
</dbReference>
<dbReference type="InterPro" id="IPR051257">
    <property type="entry name" value="Diverse_CBS-Domain"/>
</dbReference>
<evidence type="ECO:0000259" key="3">
    <source>
        <dbReference type="PROSITE" id="PS50914"/>
    </source>
</evidence>
<gene>
    <name evidence="5" type="ORF">SAE02_72050</name>
</gene>
<evidence type="ECO:0000259" key="4">
    <source>
        <dbReference type="PROSITE" id="PS51371"/>
    </source>
</evidence>
<dbReference type="RefSeq" id="WP_044437627.1">
    <property type="nucleotide sequence ID" value="NZ_BJYZ01000060.1"/>
</dbReference>
<feature type="domain" description="CBS" evidence="4">
    <location>
        <begin position="7"/>
        <end position="65"/>
    </location>
</feature>
<proteinExistence type="predicted"/>
<evidence type="ECO:0000256" key="1">
    <source>
        <dbReference type="ARBA" id="ARBA00023122"/>
    </source>
</evidence>
<feature type="domain" description="CBS" evidence="4">
    <location>
        <begin position="104"/>
        <end position="160"/>
    </location>
</feature>
<evidence type="ECO:0008006" key="7">
    <source>
        <dbReference type="Google" id="ProtNLM"/>
    </source>
</evidence>
<dbReference type="Gene3D" id="3.30.1340.30">
    <property type="match status" value="1"/>
</dbReference>
<keyword evidence="1 2" id="KW-0129">CBS domain</keyword>
<dbReference type="SUPFAM" id="SSF54631">
    <property type="entry name" value="CBS-domain pair"/>
    <property type="match status" value="1"/>
</dbReference>
<dbReference type="CDD" id="cd04586">
    <property type="entry name" value="CBS_pair_BON_assoc"/>
    <property type="match status" value="1"/>
</dbReference>
<comment type="caution">
    <text evidence="5">The sequence shown here is derived from an EMBL/GenBank/DDBJ whole genome shotgun (WGS) entry which is preliminary data.</text>
</comment>
<evidence type="ECO:0000256" key="2">
    <source>
        <dbReference type="PROSITE-ProRule" id="PRU00703"/>
    </source>
</evidence>
<feature type="domain" description="BON" evidence="3">
    <location>
        <begin position="166"/>
        <end position="234"/>
    </location>
</feature>
<dbReference type="InterPro" id="IPR007055">
    <property type="entry name" value="BON_dom"/>
</dbReference>
<keyword evidence="6" id="KW-1185">Reference proteome</keyword>
<dbReference type="PROSITE" id="PS51371">
    <property type="entry name" value="CBS"/>
    <property type="match status" value="2"/>
</dbReference>
<dbReference type="InterPro" id="IPR017080">
    <property type="entry name" value="UCP036990_CBS_BON"/>
</dbReference>
<dbReference type="Pfam" id="PF00571">
    <property type="entry name" value="CBS"/>
    <property type="match status" value="2"/>
</dbReference>
<evidence type="ECO:0000313" key="6">
    <source>
        <dbReference type="Proteomes" id="UP000321523"/>
    </source>
</evidence>
<sequence length="243" mass="26789">MRASDIMTRQVITIDADSTVADAAKLMLESHISGMPVIDAQGRVVGIISEGDLLRRSEMNTTRDAGGRRQSWWLALFAGPFATQSEERAEAYTKEHSRLVRDVMTHNVICVDDDALLEKVVSTMESRRIKRVPVVSDHRIVGIISRANLMRILTSVASDIPAPTADDRSLRAKVIEAFKDQSWAPDFGENIVVKNGVVQLWGTVSSEAHREALVVAAKNVPGVRDVEDDIEVIDYRAEGALLD</sequence>
<dbReference type="SMART" id="SM00749">
    <property type="entry name" value="BON"/>
    <property type="match status" value="1"/>
</dbReference>
<dbReference type="Pfam" id="PF04972">
    <property type="entry name" value="BON"/>
    <property type="match status" value="1"/>
</dbReference>
<accession>A0A512E2X9</accession>
<dbReference type="InterPro" id="IPR014004">
    <property type="entry name" value="Transpt-assoc_nodulatn_dom_bac"/>
</dbReference>
<dbReference type="PANTHER" id="PTHR43080">
    <property type="entry name" value="CBS DOMAIN-CONTAINING PROTEIN CBSX3, MITOCHONDRIAL"/>
    <property type="match status" value="1"/>
</dbReference>
<dbReference type="PROSITE" id="PS50914">
    <property type="entry name" value="BON"/>
    <property type="match status" value="1"/>
</dbReference>
<dbReference type="AlphaFoldDB" id="A0A512E2X9"/>
<evidence type="ECO:0000313" key="5">
    <source>
        <dbReference type="EMBL" id="GEO43057.1"/>
    </source>
</evidence>
<dbReference type="PANTHER" id="PTHR43080:SF26">
    <property type="entry name" value="REGULATORY PROTEIN"/>
    <property type="match status" value="1"/>
</dbReference>
<dbReference type="InterPro" id="IPR000644">
    <property type="entry name" value="CBS_dom"/>
</dbReference>
<organism evidence="5 6">
    <name type="scientific">Skermanella aerolata</name>
    <dbReference type="NCBI Taxonomy" id="393310"/>
    <lineage>
        <taxon>Bacteria</taxon>
        <taxon>Pseudomonadati</taxon>
        <taxon>Pseudomonadota</taxon>
        <taxon>Alphaproteobacteria</taxon>
        <taxon>Rhodospirillales</taxon>
        <taxon>Azospirillaceae</taxon>
        <taxon>Skermanella</taxon>
    </lineage>
</organism>
<dbReference type="SMART" id="SM00116">
    <property type="entry name" value="CBS"/>
    <property type="match status" value="2"/>
</dbReference>
<dbReference type="Gene3D" id="3.10.580.10">
    <property type="entry name" value="CBS-domain"/>
    <property type="match status" value="1"/>
</dbReference>
<protein>
    <recommendedName>
        <fullName evidence="7">Histidine kinase</fullName>
    </recommendedName>
</protein>
<dbReference type="InterPro" id="IPR046342">
    <property type="entry name" value="CBS_dom_sf"/>
</dbReference>
<name>A0A512E2X9_9PROT</name>